<feature type="compositionally biased region" description="Polar residues" evidence="1">
    <location>
        <begin position="423"/>
        <end position="435"/>
    </location>
</feature>
<feature type="region of interest" description="Disordered" evidence="1">
    <location>
        <begin position="514"/>
        <end position="533"/>
    </location>
</feature>
<feature type="compositionally biased region" description="Pro residues" evidence="1">
    <location>
        <begin position="356"/>
        <end position="367"/>
    </location>
</feature>
<proteinExistence type="predicted"/>
<evidence type="ECO:0000313" key="2">
    <source>
        <dbReference type="EMBL" id="CAG6489702.1"/>
    </source>
</evidence>
<feature type="compositionally biased region" description="Low complexity" evidence="1">
    <location>
        <begin position="217"/>
        <end position="235"/>
    </location>
</feature>
<protein>
    <submittedName>
        <fullName evidence="2">(northern house mosquito) hypothetical protein</fullName>
    </submittedName>
</protein>
<dbReference type="AlphaFoldDB" id="A0A8D8FYE8"/>
<organism evidence="2">
    <name type="scientific">Culex pipiens</name>
    <name type="common">House mosquito</name>
    <dbReference type="NCBI Taxonomy" id="7175"/>
    <lineage>
        <taxon>Eukaryota</taxon>
        <taxon>Metazoa</taxon>
        <taxon>Ecdysozoa</taxon>
        <taxon>Arthropoda</taxon>
        <taxon>Hexapoda</taxon>
        <taxon>Insecta</taxon>
        <taxon>Pterygota</taxon>
        <taxon>Neoptera</taxon>
        <taxon>Endopterygota</taxon>
        <taxon>Diptera</taxon>
        <taxon>Nematocera</taxon>
        <taxon>Culicoidea</taxon>
        <taxon>Culicidae</taxon>
        <taxon>Culicinae</taxon>
        <taxon>Culicini</taxon>
        <taxon>Culex</taxon>
        <taxon>Culex</taxon>
    </lineage>
</organism>
<evidence type="ECO:0000256" key="1">
    <source>
        <dbReference type="SAM" id="MobiDB-lite"/>
    </source>
</evidence>
<reference evidence="2" key="1">
    <citation type="submission" date="2021-05" db="EMBL/GenBank/DDBJ databases">
        <authorList>
            <person name="Alioto T."/>
            <person name="Alioto T."/>
            <person name="Gomez Garrido J."/>
        </authorList>
    </citation>
    <scope>NUCLEOTIDE SEQUENCE</scope>
</reference>
<feature type="region of interest" description="Disordered" evidence="1">
    <location>
        <begin position="404"/>
        <end position="435"/>
    </location>
</feature>
<feature type="region of interest" description="Disordered" evidence="1">
    <location>
        <begin position="356"/>
        <end position="375"/>
    </location>
</feature>
<feature type="region of interest" description="Disordered" evidence="1">
    <location>
        <begin position="209"/>
        <end position="237"/>
    </location>
</feature>
<accession>A0A8D8FYE8</accession>
<sequence length="553" mass="60229">MNLYTGQPESDDSCVATDLEQRYKMFLAEGFTPAEAAREAKEIIKFEWLVDQGRDQDQAALLVQMPLRSLMMTTFSQKPADLGYPARVQWLLDRGLYTYEEATVFAFQKFDILVVMHDEVELAAGRQHRIQDYFFGNRRNVQAKRKSTFHPQFGESFGAPVAKVAAVRPTFRDMVSPEIASEIAFFRSQPVLTLPFPNSGNLDRLLKAPSPKPEEAPPVAIAVPEPEPTPSSSKGPSKKEVIVPVVAKTKKAAPTVKPAFKWSWKGARANLGAVPAGFGQDDEEAASVSTVTAPEVPKVFNVPPPPLPVPPPPNSQALDPALLSQPVFAWACPIVVPPTVVEKAAVVTPEVEVFAEPPPLPPEQPKPPEPEPEPVFKIATITTGPTKPPADPTKYSWVNPAISEKAKPEEAPRPIPSLAAVPDNSSKVTSKSATGAANLKWSSTIPTINTRAGNNIVITPTPADDNLKWNLPATQATPEQPKTSDEFSLSWDKAWGEATSSGGTSRWANFKPVEGVEEDPDNPYGVPLLNRRSTSPTNKVEDLYAMLNRFDGK</sequence>
<dbReference type="EMBL" id="HBUE01113235">
    <property type="protein sequence ID" value="CAG6489702.1"/>
    <property type="molecule type" value="Transcribed_RNA"/>
</dbReference>
<name>A0A8D8FYE8_CULPI</name>